<dbReference type="SUPFAM" id="SSF57302">
    <property type="entry name" value="Snake toxin-like"/>
    <property type="match status" value="1"/>
</dbReference>
<dbReference type="InterPro" id="IPR045860">
    <property type="entry name" value="Snake_toxin-like_sf"/>
</dbReference>
<reference evidence="3 4" key="1">
    <citation type="submission" date="2022-05" db="EMBL/GenBank/DDBJ databases">
        <authorList>
            <consortium name="Genoscope - CEA"/>
            <person name="William W."/>
        </authorList>
    </citation>
    <scope>NUCLEOTIDE SEQUENCE [LARGE SCALE GENOMIC DNA]</scope>
</reference>
<dbReference type="Gene3D" id="3.10.100.10">
    <property type="entry name" value="Mannose-Binding Protein A, subunit A"/>
    <property type="match status" value="2"/>
</dbReference>
<keyword evidence="1" id="KW-0812">Transmembrane</keyword>
<organism evidence="3 4">
    <name type="scientific">Porites lobata</name>
    <dbReference type="NCBI Taxonomy" id="104759"/>
    <lineage>
        <taxon>Eukaryota</taxon>
        <taxon>Metazoa</taxon>
        <taxon>Cnidaria</taxon>
        <taxon>Anthozoa</taxon>
        <taxon>Hexacorallia</taxon>
        <taxon>Scleractinia</taxon>
        <taxon>Fungiina</taxon>
        <taxon>Poritidae</taxon>
        <taxon>Porites</taxon>
    </lineage>
</organism>
<dbReference type="CDD" id="cd00037">
    <property type="entry name" value="CLECT"/>
    <property type="match status" value="1"/>
</dbReference>
<dbReference type="EMBL" id="CALNXK010000002">
    <property type="protein sequence ID" value="CAH3034001.1"/>
    <property type="molecule type" value="Genomic_DNA"/>
</dbReference>
<dbReference type="InterPro" id="IPR001304">
    <property type="entry name" value="C-type_lectin-like"/>
</dbReference>
<keyword evidence="4" id="KW-1185">Reference proteome</keyword>
<dbReference type="SMART" id="SM00034">
    <property type="entry name" value="CLECT"/>
    <property type="match status" value="2"/>
</dbReference>
<dbReference type="InterPro" id="IPR016186">
    <property type="entry name" value="C-type_lectin-like/link_sf"/>
</dbReference>
<keyword evidence="1" id="KW-1133">Transmembrane helix</keyword>
<evidence type="ECO:0000313" key="4">
    <source>
        <dbReference type="Proteomes" id="UP001159405"/>
    </source>
</evidence>
<dbReference type="InterPro" id="IPR042808">
    <property type="entry name" value="CLEC7A"/>
</dbReference>
<feature type="transmembrane region" description="Helical" evidence="1">
    <location>
        <begin position="315"/>
        <end position="338"/>
    </location>
</feature>
<accession>A0ABN8MR09</accession>
<dbReference type="InterPro" id="IPR016187">
    <property type="entry name" value="CTDL_fold"/>
</dbReference>
<dbReference type="SUPFAM" id="SSF56436">
    <property type="entry name" value="C-type lectin-like"/>
    <property type="match status" value="2"/>
</dbReference>
<feature type="domain" description="C-type lectin" evidence="2">
    <location>
        <begin position="11"/>
        <end position="115"/>
    </location>
</feature>
<dbReference type="PANTHER" id="PTHR47218:SF1">
    <property type="entry name" value="C-TYPE LECTIN DOMAIN FAMILY 7 MEMBER A"/>
    <property type="match status" value="1"/>
</dbReference>
<keyword evidence="1" id="KW-0472">Membrane</keyword>
<dbReference type="PROSITE" id="PS50041">
    <property type="entry name" value="C_TYPE_LECTIN_2"/>
    <property type="match status" value="1"/>
</dbReference>
<proteinExistence type="predicted"/>
<sequence length="349" mass="40035">MDKINYRRQFSWSTASRVCFSFGGDLVSVANKREMDFVHNLSSNIIDNPSWIGLVYRFQKDGYLWSNGESFNESFPVKWLGNRSSTACEDKCVEILGNGWNLTKCCKENKYFICERAKGPLACSTGWYLNGSSCHIENKKNTWKGAQKGCFNFGGGLVKIDNYDQRWFLIRFLEISGLKKAEIDYVWVDNTGNSSKCRRMKTDTGTIEEPDNCEEQYLHYVCERPAALTISNLCYQYPSKNSSVPITTNCLFPENLCFMFENKTENNEQVTIQGCISADQCRLFDDKRLQCCDGDFCNTIIENTTPASVPENNNVIYISLGVTSAILLLLFAIFVWCYRKRKKRFVELC</sequence>
<gene>
    <name evidence="3" type="ORF">PLOB_00016218</name>
</gene>
<evidence type="ECO:0000313" key="3">
    <source>
        <dbReference type="EMBL" id="CAH3034001.1"/>
    </source>
</evidence>
<comment type="caution">
    <text evidence="3">The sequence shown here is derived from an EMBL/GenBank/DDBJ whole genome shotgun (WGS) entry which is preliminary data.</text>
</comment>
<name>A0ABN8MR09_9CNID</name>
<dbReference type="Proteomes" id="UP001159405">
    <property type="component" value="Unassembled WGS sequence"/>
</dbReference>
<protein>
    <recommendedName>
        <fullName evidence="2">C-type lectin domain-containing protein</fullName>
    </recommendedName>
</protein>
<dbReference type="Pfam" id="PF00059">
    <property type="entry name" value="Lectin_C"/>
    <property type="match status" value="1"/>
</dbReference>
<evidence type="ECO:0000259" key="2">
    <source>
        <dbReference type="PROSITE" id="PS50041"/>
    </source>
</evidence>
<dbReference type="PANTHER" id="PTHR47218">
    <property type="entry name" value="C-TYPE LECTIN DOMAIN FAMILY 7 MEMBER A"/>
    <property type="match status" value="1"/>
</dbReference>
<evidence type="ECO:0000256" key="1">
    <source>
        <dbReference type="SAM" id="Phobius"/>
    </source>
</evidence>